<name>A0A8S4ND86_OWEFU</name>
<evidence type="ECO:0000256" key="1">
    <source>
        <dbReference type="SAM" id="Phobius"/>
    </source>
</evidence>
<feature type="non-terminal residue" evidence="2">
    <location>
        <position position="1"/>
    </location>
</feature>
<evidence type="ECO:0000313" key="3">
    <source>
        <dbReference type="Proteomes" id="UP000749559"/>
    </source>
</evidence>
<organism evidence="2 3">
    <name type="scientific">Owenia fusiformis</name>
    <name type="common">Polychaete worm</name>
    <dbReference type="NCBI Taxonomy" id="6347"/>
    <lineage>
        <taxon>Eukaryota</taxon>
        <taxon>Metazoa</taxon>
        <taxon>Spiralia</taxon>
        <taxon>Lophotrochozoa</taxon>
        <taxon>Annelida</taxon>
        <taxon>Polychaeta</taxon>
        <taxon>Sedentaria</taxon>
        <taxon>Canalipalpata</taxon>
        <taxon>Sabellida</taxon>
        <taxon>Oweniida</taxon>
        <taxon>Oweniidae</taxon>
        <taxon>Owenia</taxon>
    </lineage>
</organism>
<accession>A0A8S4ND86</accession>
<sequence length="141" mass="16282">MTVLTKLMKHLIFLFKIYIFSAILMKLNLLSWNVDGVMQSALALDNVSSNYDIDICAISEHKLFNDNLYFVDSINNQYESFSRSDASLDPFNSFRRVKLERVLTSAREGHILNTDILNNIITDNLITTSNECVPHKEFRPF</sequence>
<feature type="transmembrane region" description="Helical" evidence="1">
    <location>
        <begin position="12"/>
        <end position="32"/>
    </location>
</feature>
<dbReference type="Proteomes" id="UP000749559">
    <property type="component" value="Unassembled WGS sequence"/>
</dbReference>
<keyword evidence="1" id="KW-0812">Transmembrane</keyword>
<keyword evidence="1" id="KW-1133">Transmembrane helix</keyword>
<dbReference type="AlphaFoldDB" id="A0A8S4ND86"/>
<reference evidence="2" key="1">
    <citation type="submission" date="2022-03" db="EMBL/GenBank/DDBJ databases">
        <authorList>
            <person name="Martin C."/>
        </authorList>
    </citation>
    <scope>NUCLEOTIDE SEQUENCE</scope>
</reference>
<keyword evidence="3" id="KW-1185">Reference proteome</keyword>
<keyword evidence="1" id="KW-0472">Membrane</keyword>
<gene>
    <name evidence="2" type="ORF">OFUS_LOCUS5073</name>
</gene>
<proteinExistence type="predicted"/>
<dbReference type="EMBL" id="CAIIXF020000002">
    <property type="protein sequence ID" value="CAH1778104.1"/>
    <property type="molecule type" value="Genomic_DNA"/>
</dbReference>
<protein>
    <submittedName>
        <fullName evidence="2">Uncharacterized protein</fullName>
    </submittedName>
</protein>
<evidence type="ECO:0000313" key="2">
    <source>
        <dbReference type="EMBL" id="CAH1778104.1"/>
    </source>
</evidence>
<comment type="caution">
    <text evidence="2">The sequence shown here is derived from an EMBL/GenBank/DDBJ whole genome shotgun (WGS) entry which is preliminary data.</text>
</comment>